<gene>
    <name evidence="2" type="ORF">CDAR_26521</name>
</gene>
<evidence type="ECO:0000313" key="2">
    <source>
        <dbReference type="EMBL" id="GIY07690.1"/>
    </source>
</evidence>
<protein>
    <recommendedName>
        <fullName evidence="1">Protein-tyrosine phosphatase receptor IA-2 ectodomain domain-containing protein</fullName>
    </recommendedName>
</protein>
<dbReference type="InterPro" id="IPR038112">
    <property type="entry name" value="Receptor_IA-2_ectodomain_sf"/>
</dbReference>
<dbReference type="EMBL" id="BPLQ01004379">
    <property type="protein sequence ID" value="GIY07690.1"/>
    <property type="molecule type" value="Genomic_DNA"/>
</dbReference>
<organism evidence="2 3">
    <name type="scientific">Caerostris darwini</name>
    <dbReference type="NCBI Taxonomy" id="1538125"/>
    <lineage>
        <taxon>Eukaryota</taxon>
        <taxon>Metazoa</taxon>
        <taxon>Ecdysozoa</taxon>
        <taxon>Arthropoda</taxon>
        <taxon>Chelicerata</taxon>
        <taxon>Arachnida</taxon>
        <taxon>Araneae</taxon>
        <taxon>Araneomorphae</taxon>
        <taxon>Entelegynae</taxon>
        <taxon>Araneoidea</taxon>
        <taxon>Araneidae</taxon>
        <taxon>Caerostris</taxon>
    </lineage>
</organism>
<dbReference type="Gene3D" id="3.30.70.2470">
    <property type="entry name" value="Protein-tyrosine phosphatase receptor IA-2 ectodomain"/>
    <property type="match status" value="1"/>
</dbReference>
<dbReference type="InterPro" id="IPR021613">
    <property type="entry name" value="Receptor_IA-2_dom"/>
</dbReference>
<name>A0AAV4QEX7_9ARAC</name>
<dbReference type="Proteomes" id="UP001054837">
    <property type="component" value="Unassembled WGS sequence"/>
</dbReference>
<accession>A0AAV4QEX7</accession>
<dbReference type="Pfam" id="PF11548">
    <property type="entry name" value="Receptor_IA-2"/>
    <property type="match status" value="1"/>
</dbReference>
<comment type="caution">
    <text evidence="2">The sequence shown here is derived from an EMBL/GenBank/DDBJ whole genome shotgun (WGS) entry which is preliminary data.</text>
</comment>
<feature type="domain" description="Protein-tyrosine phosphatase receptor IA-2 ectodomain" evidence="1">
    <location>
        <begin position="32"/>
        <end position="85"/>
    </location>
</feature>
<proteinExistence type="predicted"/>
<dbReference type="AlphaFoldDB" id="A0AAV4QEX7"/>
<evidence type="ECO:0000313" key="3">
    <source>
        <dbReference type="Proteomes" id="UP001054837"/>
    </source>
</evidence>
<sequence length="86" mass="9463">MEATILAYVCFRTQITLFGNSCYQETVLTSPSEESAQNLIKTLEKYLDLDRGSFSNVKVNGQEITFKVNPNVKGLNASEVAVKAGK</sequence>
<reference evidence="2 3" key="1">
    <citation type="submission" date="2021-06" db="EMBL/GenBank/DDBJ databases">
        <title>Caerostris darwini draft genome.</title>
        <authorList>
            <person name="Kono N."/>
            <person name="Arakawa K."/>
        </authorList>
    </citation>
    <scope>NUCLEOTIDE SEQUENCE [LARGE SCALE GENOMIC DNA]</scope>
</reference>
<evidence type="ECO:0000259" key="1">
    <source>
        <dbReference type="Pfam" id="PF11548"/>
    </source>
</evidence>
<keyword evidence="3" id="KW-1185">Reference proteome</keyword>